<dbReference type="CDD" id="cd00146">
    <property type="entry name" value="PKD"/>
    <property type="match status" value="1"/>
</dbReference>
<gene>
    <name evidence="8" type="ORF">SAMN05421640_3509</name>
</gene>
<feature type="chain" id="PRO_5013326073" evidence="6">
    <location>
        <begin position="29"/>
        <end position="1716"/>
    </location>
</feature>
<evidence type="ECO:0000313" key="8">
    <source>
        <dbReference type="EMBL" id="SNT35704.1"/>
    </source>
</evidence>
<dbReference type="SUPFAM" id="SSF50969">
    <property type="entry name" value="YVTN repeat-like/Quinoprotein amine dehydrogenase"/>
    <property type="match status" value="1"/>
</dbReference>
<keyword evidence="3" id="KW-0677">Repeat</keyword>
<feature type="domain" description="PKD" evidence="7">
    <location>
        <begin position="429"/>
        <end position="458"/>
    </location>
</feature>
<organism evidence="8 9">
    <name type="scientific">Ekhidna lutea</name>
    <dbReference type="NCBI Taxonomy" id="447679"/>
    <lineage>
        <taxon>Bacteria</taxon>
        <taxon>Pseudomonadati</taxon>
        <taxon>Bacteroidota</taxon>
        <taxon>Cytophagia</taxon>
        <taxon>Cytophagales</taxon>
        <taxon>Reichenbachiellaceae</taxon>
        <taxon>Ekhidna</taxon>
    </lineage>
</organism>
<dbReference type="SUPFAM" id="SSF82171">
    <property type="entry name" value="DPP6 N-terminal domain-like"/>
    <property type="match status" value="1"/>
</dbReference>
<sequence length="1716" mass="185251">MIQFPYKSAFSRFLFFVLLFIGSSTLSAQNVTETRWYFGNSVENLVFDRNGRDVYLQTDQAIPFGAAGAATITDQFTGNLLFYTDGINVYDASYSIVPNGAGLSGVSSVNVPVVTCPVTDNPGQYYLFTNSGPGGVNEIQYTIVDATIQGNGSAQFPYGDVIAGMSDVSIGLSDPSEGMLIIPAGDGELFWLISQNRNTFEIQVTQVDAGGVGATTNYNFTNATTPGFEASHFAFNADSSKLAMVPRRSNRNIWMMNFDPASGVLTFDQTLIGTGFNDDQGESIYDAEWSGDGSKLYFSRFGSSGTTGQLYQIDFNDTTQTVNSILPTPIFRSYGLKRAPDNRIYHLYQETNASAFNLGRINQPDSIADSVQYQRLVFPDDFNARQFSEHTPAYNFTFDTLGFYWIDSCETNITKFFPIVEPVPNNLFWSFGDGGGSNAWIPNYQYQAAGGYMVSLTAEVNGITQTITQPVEILTNDLMVDLGNDTTICVDEILTLDAGTGTSFVWSTGETTQTIEVDTAGTYWVEVTNAAGCTGFDDKEVTEYGIANQTSNQWYFGEQAGIEFTNGPIAILDGNQQDALEGCATISDVNGDLLFYTNGFTVWNKEHDVMVNGDTIGGEQRSAQNSLIMPFADDQTMFYIFTTERVYGDDEYALRYSIVDMKEDAARGKVIVKNVKLMENSTERITGSGFTGNDLIVAHEFGNNTFRAYQTGAPGLSGAIFSPAGEIHDFMQELSATGYMKISPTLNQIAVNIPGTNQVEILDFDQGEVSNPRLIDTGESNLYGMEFSPGGLKLYLTTSSGASKLIQYDLDSLNSMDPVADISATKFDGYTQGADYGALQLGPNGTIYMAIDNSGTIGTIDAPDGDDAGAAFNQSGFDLAGRTSRLGLPNFAQNQTPPLQQPSMTVTEGCAGQPSTFSAVGRDPNNQIENYLWIFGDGTSAAVQDTTHIYDSPGTYTVQLMLSNRCDTDTTMTQTITINNLPESPTVPTDTALCDQPIVLTAWPMNNPDFSYYWSTGDTSRQITVNSAAIIDVAIINNVTGCTSDTLQVFLADARPAVDLGPDRSLCQNDPTITFDAQVTRATYEWAIDGVVMGNNRTFDVDTTTVGVFEYTVAVTNSFGCIGRDTVQVTIQPQPDVTVNPNATTGCGNDDGTVDLTFNTAGSYSYQLSGPSNFGPANFDGPGTAPTITGLSPGNYSLVATNLVTNCDYLEIVQIEDPGSFNMSVFSTGNCDNQVELTISGTTPTLPASYDYEVQDSNGIIVSSGTGSVDPLVIAGLDPGTLSIQVTDNNPPNCVETEQITIMPGNEPAFTFDAIQEICGTSGRVGISDGGTAGVSYAWTTVDGNITSTATGDSIDVDMPGTYTVTATAPGFCDRSEDIRVDFNATPTLAVNVEGDPCEGQVTLVAEITGGSGSYIYNWNDGSQAMRNTVTASGTYNVTVLDQFTGCEITSGNTDVEIQTEFTVTLSLNPDCDNNQNVHVIATTNYYNPSVTYEWQDGNGNVLADTDSILTVTQSDRYTITATNENGTCMATDALDVAVIPINPEDLLLPERATFCTGNANNPTVDLDPGIFNTYEWRLLPDDAIISTDPVLTVSTAGTYEVTIYNGFTCVTDRVEVVEDCRPVIFAPNAFSPNGNGVNEEFFVFPNDYIDTFEILIYTRWGELVYTSNNQDFRWNGIYRGALLPPGTYAYILKFSSSLAPDLGTIEQYGSVTLIR</sequence>
<dbReference type="PANTHER" id="PTHR46730">
    <property type="entry name" value="POLYCYSTIN-1"/>
    <property type="match status" value="1"/>
</dbReference>
<dbReference type="GO" id="GO:0005886">
    <property type="term" value="C:plasma membrane"/>
    <property type="evidence" value="ECO:0007669"/>
    <property type="project" value="TreeGrafter"/>
</dbReference>
<keyword evidence="9" id="KW-1185">Reference proteome</keyword>
<dbReference type="InterPro" id="IPR022409">
    <property type="entry name" value="PKD/Chitinase_dom"/>
</dbReference>
<protein>
    <submittedName>
        <fullName evidence="8">Gliding motility-associated C-terminal domain-containing protein</fullName>
    </submittedName>
</protein>
<dbReference type="InterPro" id="IPR000601">
    <property type="entry name" value="PKD_dom"/>
</dbReference>
<evidence type="ECO:0000256" key="4">
    <source>
        <dbReference type="ARBA" id="ARBA00022989"/>
    </source>
</evidence>
<feature type="domain" description="PKD" evidence="7">
    <location>
        <begin position="898"/>
        <end position="978"/>
    </location>
</feature>
<feature type="signal peptide" evidence="6">
    <location>
        <begin position="1"/>
        <end position="28"/>
    </location>
</feature>
<dbReference type="Pfam" id="PF13585">
    <property type="entry name" value="CHU_C"/>
    <property type="match status" value="1"/>
</dbReference>
<evidence type="ECO:0000256" key="5">
    <source>
        <dbReference type="ARBA" id="ARBA00023136"/>
    </source>
</evidence>
<dbReference type="GO" id="GO:0005261">
    <property type="term" value="F:monoatomic cation channel activity"/>
    <property type="evidence" value="ECO:0007669"/>
    <property type="project" value="TreeGrafter"/>
</dbReference>
<dbReference type="EMBL" id="FZPD01000006">
    <property type="protein sequence ID" value="SNT35704.1"/>
    <property type="molecule type" value="Genomic_DNA"/>
</dbReference>
<dbReference type="InterPro" id="IPR011042">
    <property type="entry name" value="6-blade_b-propeller_TolB-like"/>
</dbReference>
<dbReference type="Gene3D" id="2.120.10.30">
    <property type="entry name" value="TolB, C-terminal domain"/>
    <property type="match status" value="1"/>
</dbReference>
<dbReference type="SMART" id="SM00089">
    <property type="entry name" value="PKD"/>
    <property type="match status" value="3"/>
</dbReference>
<keyword evidence="6" id="KW-0732">Signal</keyword>
<proteinExistence type="predicted"/>
<dbReference type="PANTHER" id="PTHR46730:SF1">
    <property type="entry name" value="PLAT DOMAIN-CONTAINING PROTEIN"/>
    <property type="match status" value="1"/>
</dbReference>
<keyword evidence="2" id="KW-0812">Transmembrane</keyword>
<name>A0A239M157_EKHLU</name>
<dbReference type="Gene3D" id="2.60.40.10">
    <property type="entry name" value="Immunoglobulins"/>
    <property type="match status" value="3"/>
</dbReference>
<keyword evidence="5" id="KW-0472">Membrane</keyword>
<evidence type="ECO:0000256" key="6">
    <source>
        <dbReference type="SAM" id="SignalP"/>
    </source>
</evidence>
<keyword evidence="4" id="KW-1133">Transmembrane helix</keyword>
<evidence type="ECO:0000256" key="1">
    <source>
        <dbReference type="ARBA" id="ARBA00004141"/>
    </source>
</evidence>
<evidence type="ECO:0000256" key="3">
    <source>
        <dbReference type="ARBA" id="ARBA00022737"/>
    </source>
</evidence>
<dbReference type="SUPFAM" id="SSF49299">
    <property type="entry name" value="PKD domain"/>
    <property type="match status" value="2"/>
</dbReference>
<dbReference type="Proteomes" id="UP000198393">
    <property type="component" value="Unassembled WGS sequence"/>
</dbReference>
<dbReference type="InterPro" id="IPR013783">
    <property type="entry name" value="Ig-like_fold"/>
</dbReference>
<dbReference type="InterPro" id="IPR011044">
    <property type="entry name" value="Quino_amine_DH_bsu"/>
</dbReference>
<reference evidence="8 9" key="1">
    <citation type="submission" date="2017-06" db="EMBL/GenBank/DDBJ databases">
        <authorList>
            <person name="Kim H.J."/>
            <person name="Triplett B.A."/>
        </authorList>
    </citation>
    <scope>NUCLEOTIDE SEQUENCE [LARGE SCALE GENOMIC DNA]</scope>
    <source>
        <strain evidence="8 9">DSM 19307</strain>
    </source>
</reference>
<comment type="subcellular location">
    <subcellularLocation>
        <location evidence="1">Membrane</location>
        <topology evidence="1">Multi-pass membrane protein</topology>
    </subcellularLocation>
</comment>
<evidence type="ECO:0000259" key="7">
    <source>
        <dbReference type="PROSITE" id="PS50093"/>
    </source>
</evidence>
<dbReference type="GO" id="GO:0006816">
    <property type="term" value="P:calcium ion transport"/>
    <property type="evidence" value="ECO:0007669"/>
    <property type="project" value="TreeGrafter"/>
</dbReference>
<dbReference type="NCBIfam" id="TIGR04131">
    <property type="entry name" value="Bac_Flav_CTERM"/>
    <property type="match status" value="1"/>
</dbReference>
<evidence type="ECO:0000256" key="2">
    <source>
        <dbReference type="ARBA" id="ARBA00022692"/>
    </source>
</evidence>
<dbReference type="InterPro" id="IPR035986">
    <property type="entry name" value="PKD_dom_sf"/>
</dbReference>
<accession>A0A239M157</accession>
<dbReference type="PROSITE" id="PS50093">
    <property type="entry name" value="PKD"/>
    <property type="match status" value="2"/>
</dbReference>
<dbReference type="Pfam" id="PF18911">
    <property type="entry name" value="PKD_4"/>
    <property type="match status" value="1"/>
</dbReference>
<evidence type="ECO:0000313" key="9">
    <source>
        <dbReference type="Proteomes" id="UP000198393"/>
    </source>
</evidence>
<dbReference type="InterPro" id="IPR026341">
    <property type="entry name" value="T9SS_type_B"/>
</dbReference>